<organism evidence="1 2">
    <name type="scientific">Persea americana</name>
    <name type="common">Avocado</name>
    <dbReference type="NCBI Taxonomy" id="3435"/>
    <lineage>
        <taxon>Eukaryota</taxon>
        <taxon>Viridiplantae</taxon>
        <taxon>Streptophyta</taxon>
        <taxon>Embryophyta</taxon>
        <taxon>Tracheophyta</taxon>
        <taxon>Spermatophyta</taxon>
        <taxon>Magnoliopsida</taxon>
        <taxon>Magnoliidae</taxon>
        <taxon>Laurales</taxon>
        <taxon>Lauraceae</taxon>
        <taxon>Persea</taxon>
    </lineage>
</organism>
<comment type="caution">
    <text evidence="1">The sequence shown here is derived from an EMBL/GenBank/DDBJ whole genome shotgun (WGS) entry which is preliminary data.</text>
</comment>
<protein>
    <submittedName>
        <fullName evidence="1">Uncharacterized protein</fullName>
    </submittedName>
</protein>
<gene>
    <name evidence="1" type="ORF">MRB53_030378</name>
</gene>
<dbReference type="Proteomes" id="UP001234297">
    <property type="component" value="Chromosome 10"/>
</dbReference>
<reference evidence="1 2" key="1">
    <citation type="journal article" date="2022" name="Hortic Res">
        <title>A haplotype resolved chromosomal level avocado genome allows analysis of novel avocado genes.</title>
        <authorList>
            <person name="Nath O."/>
            <person name="Fletcher S.J."/>
            <person name="Hayward A."/>
            <person name="Shaw L.M."/>
            <person name="Masouleh A.K."/>
            <person name="Furtado A."/>
            <person name="Henry R.J."/>
            <person name="Mitter N."/>
        </authorList>
    </citation>
    <scope>NUCLEOTIDE SEQUENCE [LARGE SCALE GENOMIC DNA]</scope>
    <source>
        <strain evidence="2">cv. Hass</strain>
    </source>
</reference>
<evidence type="ECO:0000313" key="2">
    <source>
        <dbReference type="Proteomes" id="UP001234297"/>
    </source>
</evidence>
<accession>A0ACC2KL24</accession>
<evidence type="ECO:0000313" key="1">
    <source>
        <dbReference type="EMBL" id="KAJ8621849.1"/>
    </source>
</evidence>
<name>A0ACC2KL24_PERAE</name>
<sequence>MAESFESSDSSSTPLKYVKNKMKSLGEYWDDRFAILDHYINTFFTLEEPLPKWFDSDVEEFIAFDPINGPTISAKDFHKATPPRFIAFAVT</sequence>
<proteinExistence type="predicted"/>
<keyword evidence="2" id="KW-1185">Reference proteome</keyword>
<dbReference type="EMBL" id="CM056818">
    <property type="protein sequence ID" value="KAJ8621849.1"/>
    <property type="molecule type" value="Genomic_DNA"/>
</dbReference>